<dbReference type="PANTHER" id="PTHR38600">
    <property type="entry name" value="TRANSCRIPTIONAL REGULATORY PROTEIN"/>
    <property type="match status" value="1"/>
</dbReference>
<dbReference type="PROSITE" id="PS50987">
    <property type="entry name" value="HTH_ARSR_2"/>
    <property type="match status" value="1"/>
</dbReference>
<organism evidence="3 4">
    <name type="scientific">Blastococcus goldschmidtiae</name>
    <dbReference type="NCBI Taxonomy" id="3075546"/>
    <lineage>
        <taxon>Bacteria</taxon>
        <taxon>Bacillati</taxon>
        <taxon>Actinomycetota</taxon>
        <taxon>Actinomycetes</taxon>
        <taxon>Geodermatophilales</taxon>
        <taxon>Geodermatophilaceae</taxon>
        <taxon>Blastococcus</taxon>
    </lineage>
</organism>
<dbReference type="PANTHER" id="PTHR38600:SF2">
    <property type="entry name" value="SLL0088 PROTEIN"/>
    <property type="match status" value="1"/>
</dbReference>
<dbReference type="InterPro" id="IPR036390">
    <property type="entry name" value="WH_DNA-bd_sf"/>
</dbReference>
<comment type="caution">
    <text evidence="3">The sequence shown here is derived from an EMBL/GenBank/DDBJ whole genome shotgun (WGS) entry which is preliminary data.</text>
</comment>
<gene>
    <name evidence="3" type="ORF">RM425_16070</name>
</gene>
<sequence>MSAVATDIGQVFAALGDPQRRHLLEALAGHPAGASATTLAGPLPVSRQAVDKHLRLLERAGLVSAARHGREMRFTVRRDQLDRSADWLTELGNRWEQRLAGLKTAAEALDDDWTAGPAHPEPDAGAGSTTSTTRGGAP</sequence>
<name>A0ABU2KB51_9ACTN</name>
<dbReference type="NCBIfam" id="NF033788">
    <property type="entry name" value="HTH_metalloreg"/>
    <property type="match status" value="1"/>
</dbReference>
<dbReference type="InterPro" id="IPR011991">
    <property type="entry name" value="ArsR-like_HTH"/>
</dbReference>
<dbReference type="Proteomes" id="UP001183222">
    <property type="component" value="Unassembled WGS sequence"/>
</dbReference>
<dbReference type="InterPro" id="IPR001845">
    <property type="entry name" value="HTH_ArsR_DNA-bd_dom"/>
</dbReference>
<dbReference type="InterPro" id="IPR036388">
    <property type="entry name" value="WH-like_DNA-bd_sf"/>
</dbReference>
<evidence type="ECO:0000259" key="2">
    <source>
        <dbReference type="PROSITE" id="PS50987"/>
    </source>
</evidence>
<feature type="domain" description="HTH arsR-type" evidence="2">
    <location>
        <begin position="1"/>
        <end position="96"/>
    </location>
</feature>
<evidence type="ECO:0000256" key="1">
    <source>
        <dbReference type="SAM" id="MobiDB-lite"/>
    </source>
</evidence>
<proteinExistence type="predicted"/>
<dbReference type="EMBL" id="JAVREI010000013">
    <property type="protein sequence ID" value="MDT0277419.1"/>
    <property type="molecule type" value="Genomic_DNA"/>
</dbReference>
<reference evidence="4" key="1">
    <citation type="submission" date="2023-07" db="EMBL/GenBank/DDBJ databases">
        <title>30 novel species of actinomycetes from the DSMZ collection.</title>
        <authorList>
            <person name="Nouioui I."/>
        </authorList>
    </citation>
    <scope>NUCLEOTIDE SEQUENCE [LARGE SCALE GENOMIC DNA]</scope>
    <source>
        <strain evidence="4">DSM 46792</strain>
    </source>
</reference>
<accession>A0ABU2KB51</accession>
<keyword evidence="4" id="KW-1185">Reference proteome</keyword>
<evidence type="ECO:0000313" key="3">
    <source>
        <dbReference type="EMBL" id="MDT0277419.1"/>
    </source>
</evidence>
<feature type="compositionally biased region" description="Low complexity" evidence="1">
    <location>
        <begin position="124"/>
        <end position="138"/>
    </location>
</feature>
<evidence type="ECO:0000313" key="4">
    <source>
        <dbReference type="Proteomes" id="UP001183222"/>
    </source>
</evidence>
<dbReference type="RefSeq" id="WP_311346229.1">
    <property type="nucleotide sequence ID" value="NZ_JAVREI010000013.1"/>
</dbReference>
<dbReference type="SUPFAM" id="SSF46785">
    <property type="entry name" value="Winged helix' DNA-binding domain"/>
    <property type="match status" value="1"/>
</dbReference>
<dbReference type="CDD" id="cd00090">
    <property type="entry name" value="HTH_ARSR"/>
    <property type="match status" value="1"/>
</dbReference>
<dbReference type="PRINTS" id="PR00778">
    <property type="entry name" value="HTHARSR"/>
</dbReference>
<dbReference type="Gene3D" id="1.10.10.10">
    <property type="entry name" value="Winged helix-like DNA-binding domain superfamily/Winged helix DNA-binding domain"/>
    <property type="match status" value="1"/>
</dbReference>
<dbReference type="Pfam" id="PF12840">
    <property type="entry name" value="HTH_20"/>
    <property type="match status" value="1"/>
</dbReference>
<protein>
    <submittedName>
        <fullName evidence="3">Metalloregulator ArsR/SmtB family transcription factor</fullName>
    </submittedName>
</protein>
<feature type="region of interest" description="Disordered" evidence="1">
    <location>
        <begin position="110"/>
        <end position="138"/>
    </location>
</feature>
<dbReference type="SMART" id="SM00418">
    <property type="entry name" value="HTH_ARSR"/>
    <property type="match status" value="1"/>
</dbReference>